<reference evidence="2 3" key="1">
    <citation type="submission" date="2021-01" db="EMBL/GenBank/DDBJ databases">
        <title>WGS of actinomycetes isolated from Thailand.</title>
        <authorList>
            <person name="Thawai C."/>
        </authorList>
    </citation>
    <scope>NUCLEOTIDE SEQUENCE [LARGE SCALE GENOMIC DNA]</scope>
    <source>
        <strain evidence="2 3">LPG 2</strain>
    </source>
</reference>
<sequence>MELSEFASVVDENVNRHVFQLSPAQLGVWFAQQRFPKVPICVAAYADIRGPIDAALLRRATEEAYEECDAASLRLGESKGIPHQWVDKGNEFSAVEIDFSDCLDPTADALAWMRNDYQTPWDTSSGSLVKIALLRIESDRYFWYRRAHHVILDGYGAGVLSNRIAERYRAALAGEEVVPFRGKGQADLVDDEQKYEKSNRFAADREYWAEIGKKLVPTSLAGRSAEPSATCHVAKQALDPAVADLLNGIAENYNSSLAVLLMSAFTAYLSKLVDRESVAVGMAVTARPTAIARNSGGQLANIVPLHAEVGAAMTFAELTNDIRAAVTGALRHQRYRREYIQRGIAGASDIGTVFGPLVNIMLFDQDLNFGSAIGTAHRLSSGIVDDLSIHLYYGDDGCVQIEFEANPALYSEADVRGHGSRFVSFLSRLSVAVTADPSTPIGAVDVLDETELRDLETLENRAVLAADVASVSVPELFAVQVARTPDAVAVVFEDRS</sequence>
<protein>
    <submittedName>
        <fullName evidence="2">Non-ribosomal peptide synthetase</fullName>
    </submittedName>
</protein>
<comment type="caution">
    <text evidence="2">The sequence shown here is derived from an EMBL/GenBank/DDBJ whole genome shotgun (WGS) entry which is preliminary data.</text>
</comment>
<dbReference type="Gene3D" id="3.30.559.10">
    <property type="entry name" value="Chloramphenicol acetyltransferase-like domain"/>
    <property type="match status" value="1"/>
</dbReference>
<dbReference type="RefSeq" id="WP_232852621.1">
    <property type="nucleotide sequence ID" value="NZ_JAERRJ010000040.1"/>
</dbReference>
<feature type="non-terminal residue" evidence="2">
    <location>
        <position position="496"/>
    </location>
</feature>
<dbReference type="SUPFAM" id="SSF52777">
    <property type="entry name" value="CoA-dependent acyltransferases"/>
    <property type="match status" value="2"/>
</dbReference>
<evidence type="ECO:0000313" key="3">
    <source>
        <dbReference type="Proteomes" id="UP000602198"/>
    </source>
</evidence>
<gene>
    <name evidence="2" type="ORF">JK358_38685</name>
</gene>
<dbReference type="Gene3D" id="3.30.559.30">
    <property type="entry name" value="Nonribosomal peptide synthetase, condensation domain"/>
    <property type="match status" value="1"/>
</dbReference>
<proteinExistence type="predicted"/>
<accession>A0ABS1MI47</accession>
<dbReference type="Pfam" id="PF00668">
    <property type="entry name" value="Condensation"/>
    <property type="match status" value="1"/>
</dbReference>
<dbReference type="Proteomes" id="UP000602198">
    <property type="component" value="Unassembled WGS sequence"/>
</dbReference>
<evidence type="ECO:0000313" key="2">
    <source>
        <dbReference type="EMBL" id="MBL1080338.1"/>
    </source>
</evidence>
<dbReference type="InterPro" id="IPR023213">
    <property type="entry name" value="CAT-like_dom_sf"/>
</dbReference>
<dbReference type="InterPro" id="IPR001242">
    <property type="entry name" value="Condensation_dom"/>
</dbReference>
<evidence type="ECO:0000259" key="1">
    <source>
        <dbReference type="Pfam" id="PF00668"/>
    </source>
</evidence>
<dbReference type="EMBL" id="JAERRJ010000040">
    <property type="protein sequence ID" value="MBL1080338.1"/>
    <property type="molecule type" value="Genomic_DNA"/>
</dbReference>
<keyword evidence="3" id="KW-1185">Reference proteome</keyword>
<name>A0ABS1MI47_9NOCA</name>
<feature type="domain" description="Condensation" evidence="1">
    <location>
        <begin position="16"/>
        <end position="455"/>
    </location>
</feature>
<dbReference type="PANTHER" id="PTHR45527:SF14">
    <property type="entry name" value="PLIPASTATIN SYNTHASE SUBUNIT B"/>
    <property type="match status" value="1"/>
</dbReference>
<organism evidence="2 3">
    <name type="scientific">Nocardia acididurans</name>
    <dbReference type="NCBI Taxonomy" id="2802282"/>
    <lineage>
        <taxon>Bacteria</taxon>
        <taxon>Bacillati</taxon>
        <taxon>Actinomycetota</taxon>
        <taxon>Actinomycetes</taxon>
        <taxon>Mycobacteriales</taxon>
        <taxon>Nocardiaceae</taxon>
        <taxon>Nocardia</taxon>
    </lineage>
</organism>
<dbReference type="PANTHER" id="PTHR45527">
    <property type="entry name" value="NONRIBOSOMAL PEPTIDE SYNTHETASE"/>
    <property type="match status" value="1"/>
</dbReference>